<accession>A0A411Z4E5</accession>
<dbReference type="Proteomes" id="UP000284547">
    <property type="component" value="Unassembled WGS sequence"/>
</dbReference>
<keyword evidence="2" id="KW-1185">Reference proteome</keyword>
<comment type="caution">
    <text evidence="1">The sequence shown here is derived from an EMBL/GenBank/DDBJ whole genome shotgun (WGS) entry which is preliminary data.</text>
</comment>
<dbReference type="EMBL" id="QWEY01000003">
    <property type="protein sequence ID" value="RGP37934.1"/>
    <property type="molecule type" value="Genomic_DNA"/>
</dbReference>
<organism evidence="1 2">
    <name type="scientific">Pseudotabrizicola alkalilacus</name>
    <dbReference type="NCBI Taxonomy" id="2305252"/>
    <lineage>
        <taxon>Bacteria</taxon>
        <taxon>Pseudomonadati</taxon>
        <taxon>Pseudomonadota</taxon>
        <taxon>Alphaproteobacteria</taxon>
        <taxon>Rhodobacterales</taxon>
        <taxon>Paracoccaceae</taxon>
        <taxon>Pseudotabrizicola</taxon>
    </lineage>
</organism>
<protein>
    <submittedName>
        <fullName evidence="1">Uncharacterized protein</fullName>
    </submittedName>
</protein>
<evidence type="ECO:0000313" key="2">
    <source>
        <dbReference type="Proteomes" id="UP000284547"/>
    </source>
</evidence>
<dbReference type="RefSeq" id="WP_118151063.1">
    <property type="nucleotide sequence ID" value="NZ_QWEY01000003.1"/>
</dbReference>
<dbReference type="CDD" id="cd19958">
    <property type="entry name" value="pyocin_knob"/>
    <property type="match status" value="1"/>
</dbReference>
<dbReference type="OrthoDB" id="564699at2"/>
<name>A0A411Z4E5_9RHOB</name>
<gene>
    <name evidence="1" type="ORF">D1012_08605</name>
</gene>
<reference evidence="1 2" key="1">
    <citation type="submission" date="2018-08" db="EMBL/GenBank/DDBJ databases">
        <title>Flavobacterium tibetense sp. nov., isolated from a wetland YonghuCo on Tibetan Plateau.</title>
        <authorList>
            <person name="Phurbu D."/>
            <person name="Lu H."/>
            <person name="Xing P."/>
        </authorList>
    </citation>
    <scope>NUCLEOTIDE SEQUENCE [LARGE SCALE GENOMIC DNA]</scope>
    <source>
        <strain evidence="1 2">DJC</strain>
    </source>
</reference>
<evidence type="ECO:0000313" key="1">
    <source>
        <dbReference type="EMBL" id="RGP37934.1"/>
    </source>
</evidence>
<dbReference type="AlphaFoldDB" id="A0A411Z4E5"/>
<proteinExistence type="predicted"/>
<sequence>MQYSTGTLALTNGSAAVTGTGTAWVGGVRAGWLLLVPGEGPLLIQSVASDTALTLARPYQGSTRSGVVYNALATRGEMTTFLTQLQTILTAMQGTIDGAGAGKFADGTVAIPGLRFTADEDTGMRRTAANALALVTGGADRLNVTNAGAVLTGLLTGTAVTQSATDTTAGRLMKVGDFGLGVAGAPPAITLNSATAQGLFQYSAGDANNPSAGAGGMVLVQRHATTFILQTAHRANDFQEFTRFSQDNGTTWSAWSRTYSQRSILGTVSQSSGVPTGAVIERGSNANGEYVRFADGTQICRTVAQTIDVATTAGSLFRGFGTSVNWPAAFSAVPLVTHVPLDSATMWGGSQLSATATSVGLRLVNPTSVTGAQGWSLGIGRWF</sequence>